<dbReference type="Proteomes" id="UP000598360">
    <property type="component" value="Unassembled WGS sequence"/>
</dbReference>
<evidence type="ECO:0000313" key="6">
    <source>
        <dbReference type="EMBL" id="MBE9376431.1"/>
    </source>
</evidence>
<dbReference type="Gene3D" id="1.10.357.10">
    <property type="entry name" value="Tetracycline Repressor, domain 2"/>
    <property type="match status" value="1"/>
</dbReference>
<protein>
    <submittedName>
        <fullName evidence="6">TetR/AcrR family transcriptional regulator</fullName>
    </submittedName>
</protein>
<dbReference type="InterPro" id="IPR001647">
    <property type="entry name" value="HTH_TetR"/>
</dbReference>
<name>A0A929FZ22_9PSEU</name>
<evidence type="ECO:0000256" key="1">
    <source>
        <dbReference type="ARBA" id="ARBA00023015"/>
    </source>
</evidence>
<keyword evidence="1" id="KW-0805">Transcription regulation</keyword>
<evidence type="ECO:0000256" key="3">
    <source>
        <dbReference type="ARBA" id="ARBA00023163"/>
    </source>
</evidence>
<dbReference type="InterPro" id="IPR050109">
    <property type="entry name" value="HTH-type_TetR-like_transc_reg"/>
</dbReference>
<dbReference type="Pfam" id="PF17918">
    <property type="entry name" value="TetR_C_15"/>
    <property type="match status" value="1"/>
</dbReference>
<evidence type="ECO:0000313" key="7">
    <source>
        <dbReference type="Proteomes" id="UP000598360"/>
    </source>
</evidence>
<proteinExistence type="predicted"/>
<keyword evidence="3" id="KW-0804">Transcription</keyword>
<accession>A0A929FZ22</accession>
<dbReference type="PRINTS" id="PR00455">
    <property type="entry name" value="HTHTETR"/>
</dbReference>
<keyword evidence="2 4" id="KW-0238">DNA-binding</keyword>
<organism evidence="6 7">
    <name type="scientific">Saccharopolyspora montiporae</name>
    <dbReference type="NCBI Taxonomy" id="2781240"/>
    <lineage>
        <taxon>Bacteria</taxon>
        <taxon>Bacillati</taxon>
        <taxon>Actinomycetota</taxon>
        <taxon>Actinomycetes</taxon>
        <taxon>Pseudonocardiales</taxon>
        <taxon>Pseudonocardiaceae</taxon>
        <taxon>Saccharopolyspora</taxon>
    </lineage>
</organism>
<dbReference type="InterPro" id="IPR009057">
    <property type="entry name" value="Homeodomain-like_sf"/>
</dbReference>
<dbReference type="SUPFAM" id="SSF46689">
    <property type="entry name" value="Homeodomain-like"/>
    <property type="match status" value="1"/>
</dbReference>
<feature type="DNA-binding region" description="H-T-H motif" evidence="4">
    <location>
        <begin position="22"/>
        <end position="41"/>
    </location>
</feature>
<dbReference type="SUPFAM" id="SSF48498">
    <property type="entry name" value="Tetracyclin repressor-like, C-terminal domain"/>
    <property type="match status" value="1"/>
</dbReference>
<reference evidence="6" key="1">
    <citation type="submission" date="2020-10" db="EMBL/GenBank/DDBJ databases">
        <title>Diversity and distribution of actinomycetes associated with coral in the coast of Hainan.</title>
        <authorList>
            <person name="Li F."/>
        </authorList>
    </citation>
    <scope>NUCLEOTIDE SEQUENCE</scope>
    <source>
        <strain evidence="6">HNM0983</strain>
    </source>
</reference>
<dbReference type="InterPro" id="IPR036271">
    <property type="entry name" value="Tet_transcr_reg_TetR-rel_C_sf"/>
</dbReference>
<evidence type="ECO:0000256" key="4">
    <source>
        <dbReference type="PROSITE-ProRule" id="PRU00335"/>
    </source>
</evidence>
<evidence type="ECO:0000256" key="2">
    <source>
        <dbReference type="ARBA" id="ARBA00023125"/>
    </source>
</evidence>
<dbReference type="PANTHER" id="PTHR30055">
    <property type="entry name" value="HTH-TYPE TRANSCRIPTIONAL REGULATOR RUTR"/>
    <property type="match status" value="1"/>
</dbReference>
<dbReference type="PROSITE" id="PS50977">
    <property type="entry name" value="HTH_TETR_2"/>
    <property type="match status" value="1"/>
</dbReference>
<dbReference type="GO" id="GO:0003700">
    <property type="term" value="F:DNA-binding transcription factor activity"/>
    <property type="evidence" value="ECO:0007669"/>
    <property type="project" value="TreeGrafter"/>
</dbReference>
<gene>
    <name evidence="6" type="ORF">IQ251_18420</name>
</gene>
<dbReference type="InterPro" id="IPR041669">
    <property type="entry name" value="TetR_C_15"/>
</dbReference>
<keyword evidence="7" id="KW-1185">Reference proteome</keyword>
<sequence>MVRRMIDAGRLVLERDGYANFSTNRVAEAAGTSPGSLYQYFRDKDDLLTVILDQYWDEAAQRVEASLADRLSDSPDQMVRNVVNALLLALEQDSQLLHVAVEAIPQQRLQSRHQALRRRVQDLVSTYLNLLLRSSGRNASTRAWVIVVSMEGLAVRWVLDRPDISREELVEELTALVENYIGALIPEA</sequence>
<dbReference type="EMBL" id="JADEYC010000042">
    <property type="protein sequence ID" value="MBE9376431.1"/>
    <property type="molecule type" value="Genomic_DNA"/>
</dbReference>
<dbReference type="GO" id="GO:0000976">
    <property type="term" value="F:transcription cis-regulatory region binding"/>
    <property type="evidence" value="ECO:0007669"/>
    <property type="project" value="TreeGrafter"/>
</dbReference>
<evidence type="ECO:0000259" key="5">
    <source>
        <dbReference type="PROSITE" id="PS50977"/>
    </source>
</evidence>
<dbReference type="AlphaFoldDB" id="A0A929FZ22"/>
<feature type="domain" description="HTH tetR-type" evidence="5">
    <location>
        <begin position="1"/>
        <end position="59"/>
    </location>
</feature>
<dbReference type="Pfam" id="PF00440">
    <property type="entry name" value="TetR_N"/>
    <property type="match status" value="1"/>
</dbReference>
<comment type="caution">
    <text evidence="6">The sequence shown here is derived from an EMBL/GenBank/DDBJ whole genome shotgun (WGS) entry which is preliminary data.</text>
</comment>
<dbReference type="PANTHER" id="PTHR30055:SF234">
    <property type="entry name" value="HTH-TYPE TRANSCRIPTIONAL REGULATOR BETI"/>
    <property type="match status" value="1"/>
</dbReference>